<keyword evidence="1" id="KW-1133">Transmembrane helix</keyword>
<comment type="caution">
    <text evidence="2">The sequence shown here is derived from an EMBL/GenBank/DDBJ whole genome shotgun (WGS) entry which is preliminary data.</text>
</comment>
<dbReference type="OrthoDB" id="412018at2759"/>
<keyword evidence="1" id="KW-0812">Transmembrane</keyword>
<accession>G9NMV9</accession>
<reference evidence="2 3" key="1">
    <citation type="journal article" date="2011" name="Genome Biol.">
        <title>Comparative genome sequence analysis underscores mycoparasitism as the ancestral life style of Trichoderma.</title>
        <authorList>
            <person name="Kubicek C.P."/>
            <person name="Herrera-Estrella A."/>
            <person name="Seidl-Seiboth V."/>
            <person name="Martinez D.A."/>
            <person name="Druzhinina I.S."/>
            <person name="Thon M."/>
            <person name="Zeilinger S."/>
            <person name="Casas-Flores S."/>
            <person name="Horwitz B.A."/>
            <person name="Mukherjee P.K."/>
            <person name="Mukherjee M."/>
            <person name="Kredics L."/>
            <person name="Alcaraz L.D."/>
            <person name="Aerts A."/>
            <person name="Antal Z."/>
            <person name="Atanasova L."/>
            <person name="Cervantes-Badillo M.G."/>
            <person name="Challacombe J."/>
            <person name="Chertkov O."/>
            <person name="McCluskey K."/>
            <person name="Coulpier F."/>
            <person name="Deshpande N."/>
            <person name="von Doehren H."/>
            <person name="Ebbole D.J."/>
            <person name="Esquivel-Naranjo E.U."/>
            <person name="Fekete E."/>
            <person name="Flipphi M."/>
            <person name="Glaser F."/>
            <person name="Gomez-Rodriguez E.Y."/>
            <person name="Gruber S."/>
            <person name="Han C."/>
            <person name="Henrissat B."/>
            <person name="Hermosa R."/>
            <person name="Hernandez-Onate M."/>
            <person name="Karaffa L."/>
            <person name="Kosti I."/>
            <person name="Le Crom S."/>
            <person name="Lindquist E."/>
            <person name="Lucas S."/>
            <person name="Luebeck M."/>
            <person name="Luebeck P.S."/>
            <person name="Margeot A."/>
            <person name="Metz B."/>
            <person name="Misra M."/>
            <person name="Nevalainen H."/>
            <person name="Omann M."/>
            <person name="Packer N."/>
            <person name="Perrone G."/>
            <person name="Uresti-Rivera E.E."/>
            <person name="Salamov A."/>
            <person name="Schmoll M."/>
            <person name="Seiboth B."/>
            <person name="Shapiro H."/>
            <person name="Sukno S."/>
            <person name="Tamayo-Ramos J.A."/>
            <person name="Tisch D."/>
            <person name="Wiest A."/>
            <person name="Wilkinson H.H."/>
            <person name="Zhang M."/>
            <person name="Coutinho P.M."/>
            <person name="Kenerley C.M."/>
            <person name="Monte E."/>
            <person name="Baker S.E."/>
            <person name="Grigoriev I.V."/>
        </authorList>
    </citation>
    <scope>NUCLEOTIDE SEQUENCE [LARGE SCALE GENOMIC DNA]</scope>
    <source>
        <strain evidence="3">ATCC 20476 / IMI 206040</strain>
    </source>
</reference>
<organism evidence="2 3">
    <name type="scientific">Hypocrea atroviridis (strain ATCC 20476 / IMI 206040)</name>
    <name type="common">Trichoderma atroviride</name>
    <dbReference type="NCBI Taxonomy" id="452589"/>
    <lineage>
        <taxon>Eukaryota</taxon>
        <taxon>Fungi</taxon>
        <taxon>Dikarya</taxon>
        <taxon>Ascomycota</taxon>
        <taxon>Pezizomycotina</taxon>
        <taxon>Sordariomycetes</taxon>
        <taxon>Hypocreomycetidae</taxon>
        <taxon>Hypocreales</taxon>
        <taxon>Hypocreaceae</taxon>
        <taxon>Trichoderma</taxon>
    </lineage>
</organism>
<dbReference type="Proteomes" id="UP000005426">
    <property type="component" value="Unassembled WGS sequence"/>
</dbReference>
<feature type="non-terminal residue" evidence="2">
    <location>
        <position position="69"/>
    </location>
</feature>
<evidence type="ECO:0000313" key="2">
    <source>
        <dbReference type="EMBL" id="EHK48239.1"/>
    </source>
</evidence>
<evidence type="ECO:0000256" key="1">
    <source>
        <dbReference type="SAM" id="Phobius"/>
    </source>
</evidence>
<dbReference type="AlphaFoldDB" id="G9NMV9"/>
<feature type="transmembrane region" description="Helical" evidence="1">
    <location>
        <begin position="29"/>
        <end position="54"/>
    </location>
</feature>
<dbReference type="EMBL" id="ABDG02000019">
    <property type="protein sequence ID" value="EHK48239.1"/>
    <property type="molecule type" value="Genomic_DNA"/>
</dbReference>
<gene>
    <name evidence="2" type="ORF">TRIATDRAFT_142486</name>
</gene>
<evidence type="ECO:0000313" key="3">
    <source>
        <dbReference type="Proteomes" id="UP000005426"/>
    </source>
</evidence>
<sequence length="69" mass="8123">MMPVAFVYNEVDVFYVASYDNRKKSKREILFSHFVNTFLLLAWPGFSLSICTVLKRFFFFSTPLSGKRN</sequence>
<keyword evidence="3" id="KW-1185">Reference proteome</keyword>
<protein>
    <submittedName>
        <fullName evidence="2">Uncharacterized protein</fullName>
    </submittedName>
</protein>
<name>G9NMV9_HYPAI</name>
<keyword evidence="1" id="KW-0472">Membrane</keyword>
<dbReference type="HOGENOM" id="CLU_2782785_0_0_1"/>
<proteinExistence type="predicted"/>